<feature type="non-terminal residue" evidence="1">
    <location>
        <position position="1"/>
    </location>
</feature>
<sequence length="30" mass="3287">LTQQIRSDLTNSNKTTTLYSTTLSTTVVKA</sequence>
<dbReference type="AlphaFoldDB" id="A0A820KPF8"/>
<dbReference type="Proteomes" id="UP000663823">
    <property type="component" value="Unassembled WGS sequence"/>
</dbReference>
<organism evidence="1 2">
    <name type="scientific">Rotaria sordida</name>
    <dbReference type="NCBI Taxonomy" id="392033"/>
    <lineage>
        <taxon>Eukaryota</taxon>
        <taxon>Metazoa</taxon>
        <taxon>Spiralia</taxon>
        <taxon>Gnathifera</taxon>
        <taxon>Rotifera</taxon>
        <taxon>Eurotatoria</taxon>
        <taxon>Bdelloidea</taxon>
        <taxon>Philodinida</taxon>
        <taxon>Philodinidae</taxon>
        <taxon>Rotaria</taxon>
    </lineage>
</organism>
<reference evidence="1" key="1">
    <citation type="submission" date="2021-02" db="EMBL/GenBank/DDBJ databases">
        <authorList>
            <person name="Nowell W R."/>
        </authorList>
    </citation>
    <scope>NUCLEOTIDE SEQUENCE</scope>
</reference>
<dbReference type="EMBL" id="CAJOAX010062242">
    <property type="protein sequence ID" value="CAF4346741.1"/>
    <property type="molecule type" value="Genomic_DNA"/>
</dbReference>
<accession>A0A820KPF8</accession>
<comment type="caution">
    <text evidence="1">The sequence shown here is derived from an EMBL/GenBank/DDBJ whole genome shotgun (WGS) entry which is preliminary data.</text>
</comment>
<proteinExistence type="predicted"/>
<evidence type="ECO:0000313" key="2">
    <source>
        <dbReference type="Proteomes" id="UP000663823"/>
    </source>
</evidence>
<protein>
    <submittedName>
        <fullName evidence="1">Uncharacterized protein</fullName>
    </submittedName>
</protein>
<gene>
    <name evidence="1" type="ORF">OTI717_LOCUS43413</name>
</gene>
<evidence type="ECO:0000313" key="1">
    <source>
        <dbReference type="EMBL" id="CAF4346741.1"/>
    </source>
</evidence>
<name>A0A820KPF8_9BILA</name>